<dbReference type="EMBL" id="CP063164">
    <property type="protein sequence ID" value="QOR61405.1"/>
    <property type="molecule type" value="Genomic_DNA"/>
</dbReference>
<dbReference type="KEGG" id="sinu:IMZ28_08110"/>
<name>A0A7M1S1T0_9BACT</name>
<dbReference type="InterPro" id="IPR006287">
    <property type="entry name" value="DJ-1"/>
</dbReference>
<feature type="domain" description="DJ-1/PfpI" evidence="1">
    <location>
        <begin position="3"/>
        <end position="166"/>
    </location>
</feature>
<evidence type="ECO:0000313" key="3">
    <source>
        <dbReference type="Proteomes" id="UP000595074"/>
    </source>
</evidence>
<dbReference type="RefSeq" id="WP_197548079.1">
    <property type="nucleotide sequence ID" value="NZ_CP063164.1"/>
</dbReference>
<reference evidence="2 3" key="1">
    <citation type="submission" date="2020-10" db="EMBL/GenBank/DDBJ databases">
        <title>The genome of sulfurovum sp.</title>
        <authorList>
            <person name="Xie S."/>
            <person name="Shao Z."/>
            <person name="Jiang L."/>
        </authorList>
    </citation>
    <scope>NUCLEOTIDE SEQUENCE [LARGE SCALE GENOMIC DNA]</scope>
    <source>
        <strain evidence="2 3">ST-419</strain>
    </source>
</reference>
<evidence type="ECO:0000259" key="1">
    <source>
        <dbReference type="Pfam" id="PF01965"/>
    </source>
</evidence>
<sequence length="186" mass="19873">MASVLLPLAKGFEELEAVALIDVMRRGGIEVRTAYLEDELQGNLVLGANGITVQADTSIKNIISDDFDMMVLPGGWGGTYALAENARVQELLKEFKEKKVVGAMCAAPYALKKAGVLGEKYTAYPGAVEEIDHPGYVSDQKVVEDGNVMTSQGPGTAVCFGLAIVKRLVGEETAQQIKEGMLLGYC</sequence>
<gene>
    <name evidence="2" type="ORF">IMZ28_08110</name>
</gene>
<dbReference type="PANTHER" id="PTHR48094:SF12">
    <property type="entry name" value="PARKINSON DISEASE PROTEIN 7 HOMOLOG"/>
    <property type="match status" value="1"/>
</dbReference>
<proteinExistence type="predicted"/>
<dbReference type="NCBIfam" id="TIGR01383">
    <property type="entry name" value="not_thiJ"/>
    <property type="match status" value="1"/>
</dbReference>
<dbReference type="GO" id="GO:0005737">
    <property type="term" value="C:cytoplasm"/>
    <property type="evidence" value="ECO:0007669"/>
    <property type="project" value="TreeGrafter"/>
</dbReference>
<keyword evidence="3" id="KW-1185">Reference proteome</keyword>
<accession>A0A7M1S1T0</accession>
<evidence type="ECO:0000313" key="2">
    <source>
        <dbReference type="EMBL" id="QOR61405.1"/>
    </source>
</evidence>
<protein>
    <submittedName>
        <fullName evidence="2">DJ-1/PfpI family protein</fullName>
    </submittedName>
</protein>
<dbReference type="Proteomes" id="UP000595074">
    <property type="component" value="Chromosome"/>
</dbReference>
<dbReference type="InterPro" id="IPR002818">
    <property type="entry name" value="DJ-1/PfpI"/>
</dbReference>
<organism evidence="2 3">
    <name type="scientific">Sulfurovum indicum</name>
    <dbReference type="NCBI Taxonomy" id="2779528"/>
    <lineage>
        <taxon>Bacteria</taxon>
        <taxon>Pseudomonadati</taxon>
        <taxon>Campylobacterota</taxon>
        <taxon>Epsilonproteobacteria</taxon>
        <taxon>Campylobacterales</taxon>
        <taxon>Sulfurovaceae</taxon>
        <taxon>Sulfurovum</taxon>
    </lineage>
</organism>
<dbReference type="SUPFAM" id="SSF52317">
    <property type="entry name" value="Class I glutamine amidotransferase-like"/>
    <property type="match status" value="1"/>
</dbReference>
<dbReference type="CDD" id="cd03135">
    <property type="entry name" value="GATase1_DJ-1"/>
    <property type="match status" value="1"/>
</dbReference>
<dbReference type="Pfam" id="PF01965">
    <property type="entry name" value="DJ-1_PfpI"/>
    <property type="match status" value="1"/>
</dbReference>
<dbReference type="PANTHER" id="PTHR48094">
    <property type="entry name" value="PROTEIN/NUCLEIC ACID DEGLYCASE DJ-1-RELATED"/>
    <property type="match status" value="1"/>
</dbReference>
<dbReference type="InterPro" id="IPR050325">
    <property type="entry name" value="Prot/Nucl_acid_deglycase"/>
</dbReference>
<dbReference type="InterPro" id="IPR029062">
    <property type="entry name" value="Class_I_gatase-like"/>
</dbReference>
<dbReference type="AlphaFoldDB" id="A0A7M1S1T0"/>
<dbReference type="Gene3D" id="3.40.50.880">
    <property type="match status" value="1"/>
</dbReference>